<evidence type="ECO:0000313" key="1">
    <source>
        <dbReference type="EMBL" id="MBW8483253.1"/>
    </source>
</evidence>
<gene>
    <name evidence="1" type="ORF">K1Y72_12790</name>
</gene>
<accession>A0ABS7FS79</accession>
<dbReference type="InterPro" id="IPR011989">
    <property type="entry name" value="ARM-like"/>
</dbReference>
<protein>
    <submittedName>
        <fullName evidence="1">HEAT repeat domain-containing protein</fullName>
    </submittedName>
</protein>
<dbReference type="SUPFAM" id="SSF48371">
    <property type="entry name" value="ARM repeat"/>
    <property type="match status" value="1"/>
</dbReference>
<sequence>MDAFARSHRWAMGKVTERDRASGTDGRVTWSAYEDTVLHYVEDAMFGIGYYLFTGRRPDALKEASAKAAQALTPWTVADLCDAFDRSGDPKARGQAVLRLGLAATAEPDRKVYDRISAALADRDGRVRYAALWAAGYTGYEAFGPALRAIAQNDPEEFVRDRAAALLK</sequence>
<name>A0ABS7FS79_9ACTN</name>
<organism evidence="1 2">
    <name type="scientific">Actinomadura parmotrematis</name>
    <dbReference type="NCBI Taxonomy" id="2864039"/>
    <lineage>
        <taxon>Bacteria</taxon>
        <taxon>Bacillati</taxon>
        <taxon>Actinomycetota</taxon>
        <taxon>Actinomycetes</taxon>
        <taxon>Streptosporangiales</taxon>
        <taxon>Thermomonosporaceae</taxon>
        <taxon>Actinomadura</taxon>
    </lineage>
</organism>
<comment type="caution">
    <text evidence="1">The sequence shown here is derived from an EMBL/GenBank/DDBJ whole genome shotgun (WGS) entry which is preliminary data.</text>
</comment>
<keyword evidence="2" id="KW-1185">Reference proteome</keyword>
<dbReference type="Pfam" id="PF13646">
    <property type="entry name" value="HEAT_2"/>
    <property type="match status" value="1"/>
</dbReference>
<evidence type="ECO:0000313" key="2">
    <source>
        <dbReference type="Proteomes" id="UP000774570"/>
    </source>
</evidence>
<dbReference type="Proteomes" id="UP000774570">
    <property type="component" value="Unassembled WGS sequence"/>
</dbReference>
<dbReference type="InterPro" id="IPR016024">
    <property type="entry name" value="ARM-type_fold"/>
</dbReference>
<reference evidence="1 2" key="1">
    <citation type="submission" date="2021-07" db="EMBL/GenBank/DDBJ databases">
        <title>Actinomadura sp. PM05-2 isolated from lichen.</title>
        <authorList>
            <person name="Somphong A."/>
            <person name="Phongsopitanun W."/>
            <person name="Tanasupawat S."/>
            <person name="Peongsungnone V."/>
        </authorList>
    </citation>
    <scope>NUCLEOTIDE SEQUENCE [LARGE SCALE GENOMIC DNA]</scope>
    <source>
        <strain evidence="1 2">PM05-2</strain>
    </source>
</reference>
<dbReference type="Gene3D" id="1.25.10.10">
    <property type="entry name" value="Leucine-rich Repeat Variant"/>
    <property type="match status" value="1"/>
</dbReference>
<proteinExistence type="predicted"/>
<dbReference type="EMBL" id="JAIBOA010000007">
    <property type="protein sequence ID" value="MBW8483253.1"/>
    <property type="molecule type" value="Genomic_DNA"/>
</dbReference>